<dbReference type="EMBL" id="CP006911">
    <property type="protein sequence ID" value="ALE02739.1"/>
    <property type="molecule type" value="Genomic_DNA"/>
</dbReference>
<dbReference type="Proteomes" id="UP000068905">
    <property type="component" value="Chromosome"/>
</dbReference>
<sequence>MKNALDKYKIFTLIALSLLINGCLEKAVKLEEVSSWQVVEGFK</sequence>
<evidence type="ECO:0000313" key="1">
    <source>
        <dbReference type="EMBL" id="ALE02739.1"/>
    </source>
</evidence>
<reference evidence="1 2" key="1">
    <citation type="journal article" date="2015" name="Genome Announc.">
        <title>Genome Sequence of 'Candidatus Thioglobus singularis' Strain PS1, a Mixotroph from the SUP05 Clade of Marine Gammaproteobacteria.</title>
        <authorList>
            <person name="Marshall K.T."/>
            <person name="Morris R.M."/>
        </authorList>
    </citation>
    <scope>NUCLEOTIDE SEQUENCE [LARGE SCALE GENOMIC DNA]</scope>
    <source>
        <strain evidence="1 2">PS1</strain>
    </source>
</reference>
<protein>
    <submittedName>
        <fullName evidence="1">Uncharacterized protein</fullName>
    </submittedName>
</protein>
<dbReference type="KEGG" id="tsn:W908_05765"/>
<organism evidence="1 2">
    <name type="scientific">Candidatus Pseudothioglobus singularis PS1</name>
    <dbReference type="NCBI Taxonomy" id="1125411"/>
    <lineage>
        <taxon>Bacteria</taxon>
        <taxon>Pseudomonadati</taxon>
        <taxon>Pseudomonadota</taxon>
        <taxon>Gammaproteobacteria</taxon>
        <taxon>Candidatus Pseudothioglobaceae</taxon>
        <taxon>Candidatus Pseudothioglobus</taxon>
    </lineage>
</organism>
<gene>
    <name evidence="1" type="ORF">W908_05765</name>
</gene>
<keyword evidence="2" id="KW-1185">Reference proteome</keyword>
<name>A0A0M4LIB8_9GAMM</name>
<evidence type="ECO:0000313" key="2">
    <source>
        <dbReference type="Proteomes" id="UP000068905"/>
    </source>
</evidence>
<dbReference type="STRING" id="1125411.W908_05765"/>
<accession>A0A0M4LIB8</accession>
<proteinExistence type="predicted"/>
<dbReference type="AlphaFoldDB" id="A0A0M4LIB8"/>